<dbReference type="PANTHER" id="PTHR45931">
    <property type="entry name" value="SI:CH211-59O9.10"/>
    <property type="match status" value="1"/>
</dbReference>
<dbReference type="InterPro" id="IPR017907">
    <property type="entry name" value="Znf_RING_CS"/>
</dbReference>
<dbReference type="GO" id="GO:0005634">
    <property type="term" value="C:nucleus"/>
    <property type="evidence" value="ECO:0007669"/>
    <property type="project" value="TreeGrafter"/>
</dbReference>
<dbReference type="GO" id="GO:0061630">
    <property type="term" value="F:ubiquitin protein ligase activity"/>
    <property type="evidence" value="ECO:0007669"/>
    <property type="project" value="TreeGrafter"/>
</dbReference>
<dbReference type="PANTHER" id="PTHR45931:SF16">
    <property type="entry name" value="RING_U-BOX SUPERFAMILY PROTEIN"/>
    <property type="match status" value="1"/>
</dbReference>
<dbReference type="GO" id="GO:0006511">
    <property type="term" value="P:ubiquitin-dependent protein catabolic process"/>
    <property type="evidence" value="ECO:0007669"/>
    <property type="project" value="TreeGrafter"/>
</dbReference>
<evidence type="ECO:0000313" key="8">
    <source>
        <dbReference type="Proteomes" id="UP001061958"/>
    </source>
</evidence>
<dbReference type="GO" id="GO:0008270">
    <property type="term" value="F:zinc ion binding"/>
    <property type="evidence" value="ECO:0007669"/>
    <property type="project" value="UniProtKB-KW"/>
</dbReference>
<dbReference type="InterPro" id="IPR013083">
    <property type="entry name" value="Znf_RING/FYVE/PHD"/>
</dbReference>
<reference evidence="7" key="2">
    <citation type="submission" date="2022-01" db="EMBL/GenBank/DDBJ databases">
        <authorList>
            <person name="Hirooka S."/>
            <person name="Miyagishima S.Y."/>
        </authorList>
    </citation>
    <scope>NUCLEOTIDE SEQUENCE</scope>
    <source>
        <strain evidence="7">NBRC 102759</strain>
    </source>
</reference>
<feature type="compositionally biased region" description="Low complexity" evidence="5">
    <location>
        <begin position="168"/>
        <end position="185"/>
    </location>
</feature>
<evidence type="ECO:0000256" key="3">
    <source>
        <dbReference type="ARBA" id="ARBA00022833"/>
    </source>
</evidence>
<dbReference type="EMBL" id="BQMJ01000005">
    <property type="protein sequence ID" value="GJQ08918.1"/>
    <property type="molecule type" value="Genomic_DNA"/>
</dbReference>
<accession>A0A9C7UMS4</accession>
<name>A0A9C7UMS4_9RHOD</name>
<feature type="domain" description="RING-type" evidence="6">
    <location>
        <begin position="300"/>
        <end position="341"/>
    </location>
</feature>
<keyword evidence="3" id="KW-0862">Zinc</keyword>
<gene>
    <name evidence="7" type="ORF">GpartN1_g709.t1</name>
</gene>
<dbReference type="Pfam" id="PF13639">
    <property type="entry name" value="zf-RING_2"/>
    <property type="match status" value="1"/>
</dbReference>
<proteinExistence type="predicted"/>
<evidence type="ECO:0000313" key="7">
    <source>
        <dbReference type="EMBL" id="GJQ08918.1"/>
    </source>
</evidence>
<keyword evidence="2 4" id="KW-0863">Zinc-finger</keyword>
<evidence type="ECO:0000256" key="2">
    <source>
        <dbReference type="ARBA" id="ARBA00022771"/>
    </source>
</evidence>
<keyword evidence="1" id="KW-0479">Metal-binding</keyword>
<evidence type="ECO:0000256" key="4">
    <source>
        <dbReference type="PROSITE-ProRule" id="PRU00175"/>
    </source>
</evidence>
<organism evidence="7 8">
    <name type="scientific">Galdieria partita</name>
    <dbReference type="NCBI Taxonomy" id="83374"/>
    <lineage>
        <taxon>Eukaryota</taxon>
        <taxon>Rhodophyta</taxon>
        <taxon>Bangiophyceae</taxon>
        <taxon>Galdieriales</taxon>
        <taxon>Galdieriaceae</taxon>
        <taxon>Galdieria</taxon>
    </lineage>
</organism>
<sequence>MFGNNFSFTFSNQASQANRKRYFCHHCRRYFVLVFNLDLGSDWCPQCSLCGSAFVEECSQGVEARHYLTRENTETRPTIYSDEWETEEVMSTPQLEGLPVAPSIDPAFYIRPNTGLQNPRLNYSTASSTASTSNVTESSSTWQHVLERLWDAFSRLRSSRREHTSMRSPTSAHTTATSSNTSHSTLYTSSAVSGGVSHLPMNSVSTSRRVRRRTREHMQSADNLIVEEIWERELATLYQQLLFTQNDPEEYARVQTVLSSMLDCLLELYSQRSNPTSKSFVDSLEGQLLTEQEAKEAESCAICWEDFQPNTVVVFLPCSHLFCKKCICTWLKENSTCPTCRYKLPVDKVVSSH</sequence>
<comment type="caution">
    <text evidence="7">The sequence shown here is derived from an EMBL/GenBank/DDBJ whole genome shotgun (WGS) entry which is preliminary data.</text>
</comment>
<evidence type="ECO:0000256" key="1">
    <source>
        <dbReference type="ARBA" id="ARBA00022723"/>
    </source>
</evidence>
<dbReference type="InterPro" id="IPR001841">
    <property type="entry name" value="Znf_RING"/>
</dbReference>
<reference evidence="7" key="1">
    <citation type="journal article" date="2022" name="Proc. Natl. Acad. Sci. U.S.A.">
        <title>Life cycle and functional genomics of the unicellular red alga Galdieria for elucidating algal and plant evolution and industrial use.</title>
        <authorList>
            <person name="Hirooka S."/>
            <person name="Itabashi T."/>
            <person name="Ichinose T.M."/>
            <person name="Onuma R."/>
            <person name="Fujiwara T."/>
            <person name="Yamashita S."/>
            <person name="Jong L.W."/>
            <person name="Tomita R."/>
            <person name="Iwane A.H."/>
            <person name="Miyagishima S.Y."/>
        </authorList>
    </citation>
    <scope>NUCLEOTIDE SEQUENCE</scope>
    <source>
        <strain evidence="7">NBRC 102759</strain>
    </source>
</reference>
<dbReference type="Proteomes" id="UP001061958">
    <property type="component" value="Unassembled WGS sequence"/>
</dbReference>
<dbReference type="Gene3D" id="3.30.40.10">
    <property type="entry name" value="Zinc/RING finger domain, C3HC4 (zinc finger)"/>
    <property type="match status" value="1"/>
</dbReference>
<dbReference type="InterPro" id="IPR051834">
    <property type="entry name" value="RING_finger_E3_ligase"/>
</dbReference>
<dbReference type="SUPFAM" id="SSF57850">
    <property type="entry name" value="RING/U-box"/>
    <property type="match status" value="1"/>
</dbReference>
<protein>
    <recommendedName>
        <fullName evidence="6">RING-type domain-containing protein</fullName>
    </recommendedName>
</protein>
<keyword evidence="8" id="KW-1185">Reference proteome</keyword>
<dbReference type="PROSITE" id="PS50089">
    <property type="entry name" value="ZF_RING_2"/>
    <property type="match status" value="1"/>
</dbReference>
<feature type="region of interest" description="Disordered" evidence="5">
    <location>
        <begin position="160"/>
        <end position="215"/>
    </location>
</feature>
<dbReference type="PROSITE" id="PS00518">
    <property type="entry name" value="ZF_RING_1"/>
    <property type="match status" value="1"/>
</dbReference>
<dbReference type="CDD" id="cd16454">
    <property type="entry name" value="RING-H2_PA-TM-RING"/>
    <property type="match status" value="1"/>
</dbReference>
<evidence type="ECO:0000256" key="5">
    <source>
        <dbReference type="SAM" id="MobiDB-lite"/>
    </source>
</evidence>
<evidence type="ECO:0000259" key="6">
    <source>
        <dbReference type="PROSITE" id="PS50089"/>
    </source>
</evidence>
<dbReference type="AlphaFoldDB" id="A0A9C7UMS4"/>
<dbReference type="SMART" id="SM00184">
    <property type="entry name" value="RING"/>
    <property type="match status" value="1"/>
</dbReference>
<dbReference type="OrthoDB" id="3365801at2759"/>